<protein>
    <submittedName>
        <fullName evidence="2">DUF5615 family PIN-like protein</fullName>
    </submittedName>
</protein>
<evidence type="ECO:0000313" key="3">
    <source>
        <dbReference type="Proteomes" id="UP001320876"/>
    </source>
</evidence>
<gene>
    <name evidence="2" type="ORF">OKA05_17585</name>
</gene>
<evidence type="ECO:0000259" key="1">
    <source>
        <dbReference type="Pfam" id="PF18480"/>
    </source>
</evidence>
<accession>A0ABT3GLI2</accession>
<evidence type="ECO:0000313" key="2">
    <source>
        <dbReference type="EMBL" id="MCW1924383.1"/>
    </source>
</evidence>
<name>A0ABT3GLI2_9BACT</name>
<dbReference type="EMBL" id="JAPDDT010000008">
    <property type="protein sequence ID" value="MCW1924383.1"/>
    <property type="molecule type" value="Genomic_DNA"/>
</dbReference>
<proteinExistence type="predicted"/>
<dbReference type="Proteomes" id="UP001320876">
    <property type="component" value="Unassembled WGS sequence"/>
</dbReference>
<organism evidence="2 3">
    <name type="scientific">Luteolibacter arcticus</name>
    <dbReference type="NCBI Taxonomy" id="1581411"/>
    <lineage>
        <taxon>Bacteria</taxon>
        <taxon>Pseudomonadati</taxon>
        <taxon>Verrucomicrobiota</taxon>
        <taxon>Verrucomicrobiia</taxon>
        <taxon>Verrucomicrobiales</taxon>
        <taxon>Verrucomicrobiaceae</taxon>
        <taxon>Luteolibacter</taxon>
    </lineage>
</organism>
<feature type="domain" description="DUF5615" evidence="1">
    <location>
        <begin position="31"/>
        <end position="108"/>
    </location>
</feature>
<dbReference type="InterPro" id="IPR041049">
    <property type="entry name" value="DUF5615"/>
</dbReference>
<sequence length="115" mass="12722">MTRPASTPTRTSPSKSWFICARSATTCSRHEAGKSNRRIEDDAVLTFATASCRSVITLNRRDFVQLHRMIPTHAGIIVRTEDRDSASLARRVDAAIREKGELANLLVRVVRGGSD</sequence>
<comment type="caution">
    <text evidence="2">The sequence shown here is derived from an EMBL/GenBank/DDBJ whole genome shotgun (WGS) entry which is preliminary data.</text>
</comment>
<reference evidence="2 3" key="1">
    <citation type="submission" date="2022-10" db="EMBL/GenBank/DDBJ databases">
        <title>Luteolibacter arcticus strain CCTCC AB 2014275, whole genome shotgun sequencing project.</title>
        <authorList>
            <person name="Zhao G."/>
            <person name="Shen L."/>
        </authorList>
    </citation>
    <scope>NUCLEOTIDE SEQUENCE [LARGE SCALE GENOMIC DNA]</scope>
    <source>
        <strain evidence="2 3">CCTCC AB 2014275</strain>
    </source>
</reference>
<keyword evidence="3" id="KW-1185">Reference proteome</keyword>
<dbReference type="Pfam" id="PF18480">
    <property type="entry name" value="DUF5615"/>
    <property type="match status" value="1"/>
</dbReference>